<dbReference type="SUPFAM" id="SSF56112">
    <property type="entry name" value="Protein kinase-like (PK-like)"/>
    <property type="match status" value="1"/>
</dbReference>
<proteinExistence type="predicted"/>
<protein>
    <recommendedName>
        <fullName evidence="1">Protein kinase domain-containing protein</fullName>
    </recommendedName>
</protein>
<dbReference type="InterPro" id="IPR001245">
    <property type="entry name" value="Ser-Thr/Tyr_kinase_cat_dom"/>
</dbReference>
<dbReference type="Proteomes" id="UP000734854">
    <property type="component" value="Unassembled WGS sequence"/>
</dbReference>
<sequence length="166" mass="17892">MKGSDSAHGNIKSSNIVLSKTCDACVSDCGLSSLGSISMPSPRAAGYRAPEVTDGRRVSQKADVYSFGVLLMEMLTAKSPTQTPHGDDGVDLLWWVRSVPAVDWSSEVFDVELSNRQDAEPMVQLMLLAVDCGAQDPNSRPSMSEVVARIEQICMNSGIMRDHVST</sequence>
<keyword evidence="3" id="KW-1185">Reference proteome</keyword>
<dbReference type="EMBL" id="JACMSC010000010">
    <property type="protein sequence ID" value="KAG6504420.1"/>
    <property type="molecule type" value="Genomic_DNA"/>
</dbReference>
<dbReference type="InterPro" id="IPR000719">
    <property type="entry name" value="Prot_kinase_dom"/>
</dbReference>
<comment type="caution">
    <text evidence="2">The sequence shown here is derived from an EMBL/GenBank/DDBJ whole genome shotgun (WGS) entry which is preliminary data.</text>
</comment>
<reference evidence="2 3" key="1">
    <citation type="submission" date="2020-08" db="EMBL/GenBank/DDBJ databases">
        <title>Plant Genome Project.</title>
        <authorList>
            <person name="Zhang R.-G."/>
        </authorList>
    </citation>
    <scope>NUCLEOTIDE SEQUENCE [LARGE SCALE GENOMIC DNA]</scope>
    <source>
        <tissue evidence="2">Rhizome</tissue>
    </source>
</reference>
<dbReference type="PROSITE" id="PS50011">
    <property type="entry name" value="PROTEIN_KINASE_DOM"/>
    <property type="match status" value="1"/>
</dbReference>
<dbReference type="InterPro" id="IPR011009">
    <property type="entry name" value="Kinase-like_dom_sf"/>
</dbReference>
<name>A0A8J5GAG9_ZINOF</name>
<dbReference type="PANTHER" id="PTHR48010">
    <property type="entry name" value="OS05G0588300 PROTEIN"/>
    <property type="match status" value="1"/>
</dbReference>
<organism evidence="2 3">
    <name type="scientific">Zingiber officinale</name>
    <name type="common">Ginger</name>
    <name type="synonym">Amomum zingiber</name>
    <dbReference type="NCBI Taxonomy" id="94328"/>
    <lineage>
        <taxon>Eukaryota</taxon>
        <taxon>Viridiplantae</taxon>
        <taxon>Streptophyta</taxon>
        <taxon>Embryophyta</taxon>
        <taxon>Tracheophyta</taxon>
        <taxon>Spermatophyta</taxon>
        <taxon>Magnoliopsida</taxon>
        <taxon>Liliopsida</taxon>
        <taxon>Zingiberales</taxon>
        <taxon>Zingiberaceae</taxon>
        <taxon>Zingiber</taxon>
    </lineage>
</organism>
<dbReference type="PANTHER" id="PTHR48010:SF76">
    <property type="entry name" value="INACTIVE RECEPTOR KINASE RLK902-RELATED"/>
    <property type="match status" value="1"/>
</dbReference>
<evidence type="ECO:0000313" key="3">
    <source>
        <dbReference type="Proteomes" id="UP000734854"/>
    </source>
</evidence>
<evidence type="ECO:0000313" key="2">
    <source>
        <dbReference type="EMBL" id="KAG6504420.1"/>
    </source>
</evidence>
<feature type="domain" description="Protein kinase" evidence="1">
    <location>
        <begin position="1"/>
        <end position="153"/>
    </location>
</feature>
<accession>A0A8J5GAG9</accession>
<evidence type="ECO:0000259" key="1">
    <source>
        <dbReference type="PROSITE" id="PS50011"/>
    </source>
</evidence>
<dbReference type="AlphaFoldDB" id="A0A8J5GAG9"/>
<dbReference type="GO" id="GO:0004672">
    <property type="term" value="F:protein kinase activity"/>
    <property type="evidence" value="ECO:0007669"/>
    <property type="project" value="InterPro"/>
</dbReference>
<dbReference type="Pfam" id="PF07714">
    <property type="entry name" value="PK_Tyr_Ser-Thr"/>
    <property type="match status" value="1"/>
</dbReference>
<dbReference type="Gene3D" id="1.10.510.10">
    <property type="entry name" value="Transferase(Phosphotransferase) domain 1"/>
    <property type="match status" value="1"/>
</dbReference>
<gene>
    <name evidence="2" type="ORF">ZIOFF_036753</name>
</gene>
<dbReference type="InterPro" id="IPR050994">
    <property type="entry name" value="At_inactive_RLKs"/>
</dbReference>
<dbReference type="GO" id="GO:0005524">
    <property type="term" value="F:ATP binding"/>
    <property type="evidence" value="ECO:0007669"/>
    <property type="project" value="InterPro"/>
</dbReference>